<dbReference type="AlphaFoldDB" id="A0A6C0ACR8"/>
<proteinExistence type="predicted"/>
<accession>A0A6C0ACR8</accession>
<dbReference type="EMBL" id="MN740551">
    <property type="protein sequence ID" value="QHS77499.1"/>
    <property type="molecule type" value="Genomic_DNA"/>
</dbReference>
<dbReference type="InterPro" id="IPR036188">
    <property type="entry name" value="FAD/NAD-bd_sf"/>
</dbReference>
<evidence type="ECO:0000259" key="1">
    <source>
        <dbReference type="Pfam" id="PF01593"/>
    </source>
</evidence>
<name>A0A6C0ACR8_9ZZZZ</name>
<dbReference type="Pfam" id="PF01593">
    <property type="entry name" value="Amino_oxidase"/>
    <property type="match status" value="1"/>
</dbReference>
<dbReference type="GO" id="GO:0016491">
    <property type="term" value="F:oxidoreductase activity"/>
    <property type="evidence" value="ECO:0007669"/>
    <property type="project" value="TreeGrafter"/>
</dbReference>
<dbReference type="PANTHER" id="PTHR10742:SF410">
    <property type="entry name" value="LYSINE-SPECIFIC HISTONE DEMETHYLASE 2"/>
    <property type="match status" value="1"/>
</dbReference>
<dbReference type="SUPFAM" id="SSF51971">
    <property type="entry name" value="Nucleotide-binding domain"/>
    <property type="match status" value="1"/>
</dbReference>
<feature type="domain" description="Amine oxidase" evidence="1">
    <location>
        <begin position="27"/>
        <end position="363"/>
    </location>
</feature>
<sequence length="430" mass="50939">MFKLIIKYFIINNYMDYDIVIVGGGIAGLNLCYQIIKKTDKLKILLIEKNNYFGGRVLTSKFNKDSFDAGAGRIAGHHKRTVELLKELDLWKDKFKINSNSLIILQTLTEEEKVINKGYPNFESIFYLLLEKINELENKPKLENFTIIELIKKYLGEKYASYSKKVFEYDSELSFMNGKEAIKNLKKDFTGDKNYYVLKNKNSSIIHKLEEKLKNKIDMKLNSELLKIEKEENRYNLTIRIDKEEKIITSNKLILTIEKDGLNKLDYLFKYRQLLDLSQPRPLYRVYAKYSKNKQNKSWFDGLPKIITDLPIKFIIPVNQQSGVIMITYTDGEFTKYWKNQFNKNCFDYFLNKDLKKLFPDTDFGEIKWLAHYFWENGAHYWIPKIDVDKVIKQIRNIEEDLYIMGEVYSRNQAWIEGGLECEDILEKLI</sequence>
<organism evidence="2">
    <name type="scientific">viral metagenome</name>
    <dbReference type="NCBI Taxonomy" id="1070528"/>
    <lineage>
        <taxon>unclassified sequences</taxon>
        <taxon>metagenomes</taxon>
        <taxon>organismal metagenomes</taxon>
    </lineage>
</organism>
<dbReference type="Gene3D" id="3.50.50.60">
    <property type="entry name" value="FAD/NAD(P)-binding domain"/>
    <property type="match status" value="1"/>
</dbReference>
<evidence type="ECO:0000313" key="2">
    <source>
        <dbReference type="EMBL" id="QHS77499.1"/>
    </source>
</evidence>
<reference evidence="2" key="1">
    <citation type="journal article" date="2020" name="Nature">
        <title>Giant virus diversity and host interactions through global metagenomics.</title>
        <authorList>
            <person name="Schulz F."/>
            <person name="Roux S."/>
            <person name="Paez-Espino D."/>
            <person name="Jungbluth S."/>
            <person name="Walsh D.A."/>
            <person name="Denef V.J."/>
            <person name="McMahon K.D."/>
            <person name="Konstantinidis K.T."/>
            <person name="Eloe-Fadrosh E.A."/>
            <person name="Kyrpides N.C."/>
            <person name="Woyke T."/>
        </authorList>
    </citation>
    <scope>NUCLEOTIDE SEQUENCE</scope>
    <source>
        <strain evidence="2">GVMAG-S-1004661-13</strain>
    </source>
</reference>
<protein>
    <recommendedName>
        <fullName evidence="1">Amine oxidase domain-containing protein</fullName>
    </recommendedName>
</protein>
<dbReference type="PANTHER" id="PTHR10742">
    <property type="entry name" value="FLAVIN MONOAMINE OXIDASE"/>
    <property type="match status" value="1"/>
</dbReference>
<dbReference type="InterPro" id="IPR050281">
    <property type="entry name" value="Flavin_monoamine_oxidase"/>
</dbReference>
<dbReference type="InterPro" id="IPR002937">
    <property type="entry name" value="Amino_oxidase"/>
</dbReference>